<feature type="region of interest" description="Disordered" evidence="4">
    <location>
        <begin position="115"/>
        <end position="134"/>
    </location>
</feature>
<evidence type="ECO:0000256" key="1">
    <source>
        <dbReference type="ARBA" id="ARBA00010541"/>
    </source>
</evidence>
<evidence type="ECO:0000313" key="6">
    <source>
        <dbReference type="EMBL" id="PVE42157.1"/>
    </source>
</evidence>
<comment type="caution">
    <text evidence="6">The sequence shown here is derived from an EMBL/GenBank/DDBJ whole genome shotgun (WGS) entry which is preliminary data.</text>
</comment>
<evidence type="ECO:0000256" key="5">
    <source>
        <dbReference type="SAM" id="Phobius"/>
    </source>
</evidence>
<dbReference type="EMBL" id="LFYT02000018">
    <property type="protein sequence ID" value="PVE42157.1"/>
    <property type="molecule type" value="Genomic_DNA"/>
</dbReference>
<dbReference type="OrthoDB" id="8520726at2"/>
<keyword evidence="5" id="KW-0812">Transmembrane</keyword>
<dbReference type="PANTHER" id="PTHR43343">
    <property type="entry name" value="PEPTIDASE S12"/>
    <property type="match status" value="1"/>
</dbReference>
<dbReference type="Gene3D" id="2.40.10.10">
    <property type="entry name" value="Trypsin-like serine proteases"/>
    <property type="match status" value="2"/>
</dbReference>
<dbReference type="SUPFAM" id="SSF50494">
    <property type="entry name" value="Trypsin-like serine proteases"/>
    <property type="match status" value="1"/>
</dbReference>
<evidence type="ECO:0000256" key="2">
    <source>
        <dbReference type="ARBA" id="ARBA00022670"/>
    </source>
</evidence>
<dbReference type="InterPro" id="IPR051201">
    <property type="entry name" value="Chloro_Bact_Ser_Proteases"/>
</dbReference>
<name>A0A2T7UBU2_9BURK</name>
<comment type="similarity">
    <text evidence="1">Belongs to the peptidase S1C family.</text>
</comment>
<dbReference type="InterPro" id="IPR009003">
    <property type="entry name" value="Peptidase_S1_PA"/>
</dbReference>
<organism evidence="6 7">
    <name type="scientific">Limnohabitans planktonicus II-D5</name>
    <dbReference type="NCBI Taxonomy" id="1293045"/>
    <lineage>
        <taxon>Bacteria</taxon>
        <taxon>Pseudomonadati</taxon>
        <taxon>Pseudomonadota</taxon>
        <taxon>Betaproteobacteria</taxon>
        <taxon>Burkholderiales</taxon>
        <taxon>Comamonadaceae</taxon>
        <taxon>Limnohabitans</taxon>
    </lineage>
</organism>
<evidence type="ECO:0000256" key="4">
    <source>
        <dbReference type="SAM" id="MobiDB-lite"/>
    </source>
</evidence>
<dbReference type="InterPro" id="IPR001940">
    <property type="entry name" value="Peptidase_S1C"/>
</dbReference>
<sequence>MKRAALYSRKPSAQGADRLPTAAATAAVMHPPVKASHSASRITQGLQRLPLWAALLLCALLSASLTWALTRQVGAPQRLTQDDINAAVLHTLNTQELPSRAARAAQLIAPSVVRVRTQDEDKKNPKGEMQNTGVGSGVVISEEGVILTNLHVVQGAKRIQVTFADGTESEALVIGVQPENDLAVIKAKRLPDDLQPATLGSSQNLQPGDEVVAVGFPFGIGPSVSAGVVSGLNRSFGSEGQTMMRGLIQADAAANPGNSGGPLINMAGEVVGIVTAILNPTSARTFIGIVFAATIESAGGGMGMPPF</sequence>
<dbReference type="GO" id="GO:0006508">
    <property type="term" value="P:proteolysis"/>
    <property type="evidence" value="ECO:0007669"/>
    <property type="project" value="UniProtKB-KW"/>
</dbReference>
<dbReference type="RefSeq" id="WP_053172610.1">
    <property type="nucleotide sequence ID" value="NZ_LFYT02000018.1"/>
</dbReference>
<reference evidence="6" key="1">
    <citation type="submission" date="2017-04" db="EMBL/GenBank/DDBJ databases">
        <title>Unexpected and diverse lifestyles within the genus Limnohabitans.</title>
        <authorList>
            <person name="Kasalicky V."/>
            <person name="Mehrshad M."/>
            <person name="Andrei S.-A."/>
            <person name="Salcher M."/>
            <person name="Kratochvilova H."/>
            <person name="Simek K."/>
            <person name="Ghai R."/>
        </authorList>
    </citation>
    <scope>NUCLEOTIDE SEQUENCE [LARGE SCALE GENOMIC DNA]</scope>
    <source>
        <strain evidence="6">II-D5</strain>
    </source>
</reference>
<dbReference type="InterPro" id="IPR043504">
    <property type="entry name" value="Peptidase_S1_PA_chymotrypsin"/>
</dbReference>
<dbReference type="PANTHER" id="PTHR43343:SF3">
    <property type="entry name" value="PROTEASE DO-LIKE 8, CHLOROPLASTIC"/>
    <property type="match status" value="1"/>
</dbReference>
<evidence type="ECO:0000313" key="7">
    <source>
        <dbReference type="Proteomes" id="UP000037507"/>
    </source>
</evidence>
<dbReference type="GO" id="GO:0004252">
    <property type="term" value="F:serine-type endopeptidase activity"/>
    <property type="evidence" value="ECO:0007669"/>
    <property type="project" value="InterPro"/>
</dbReference>
<keyword evidence="7" id="KW-1185">Reference proteome</keyword>
<evidence type="ECO:0000256" key="3">
    <source>
        <dbReference type="ARBA" id="ARBA00022801"/>
    </source>
</evidence>
<gene>
    <name evidence="6" type="ORF">H663_013415</name>
</gene>
<dbReference type="PRINTS" id="PR00834">
    <property type="entry name" value="PROTEASES2C"/>
</dbReference>
<keyword evidence="5" id="KW-1133">Transmembrane helix</keyword>
<keyword evidence="2 6" id="KW-0645">Protease</keyword>
<feature type="compositionally biased region" description="Basic and acidic residues" evidence="4">
    <location>
        <begin position="116"/>
        <end position="126"/>
    </location>
</feature>
<protein>
    <submittedName>
        <fullName evidence="6">Serine protease</fullName>
    </submittedName>
</protein>
<keyword evidence="3" id="KW-0378">Hydrolase</keyword>
<dbReference type="Proteomes" id="UP000037507">
    <property type="component" value="Unassembled WGS sequence"/>
</dbReference>
<dbReference type="AlphaFoldDB" id="A0A2T7UBU2"/>
<dbReference type="Pfam" id="PF13365">
    <property type="entry name" value="Trypsin_2"/>
    <property type="match status" value="1"/>
</dbReference>
<accession>A0A2T7UBU2</accession>
<feature type="transmembrane region" description="Helical" evidence="5">
    <location>
        <begin position="49"/>
        <end position="69"/>
    </location>
</feature>
<keyword evidence="5" id="KW-0472">Membrane</keyword>
<proteinExistence type="inferred from homology"/>
<dbReference type="STRING" id="1293045.H663_09930"/>